<dbReference type="Gene3D" id="3.40.50.2000">
    <property type="entry name" value="Glycogen Phosphorylase B"/>
    <property type="match status" value="2"/>
</dbReference>
<dbReference type="SUPFAM" id="SSF53756">
    <property type="entry name" value="UDP-Glycosyltransferase/glycogen phosphorylase"/>
    <property type="match status" value="1"/>
</dbReference>
<gene>
    <name evidence="1" type="ORF">METZ01_LOCUS380772</name>
</gene>
<evidence type="ECO:0000313" key="1">
    <source>
        <dbReference type="EMBL" id="SVD27918.1"/>
    </source>
</evidence>
<evidence type="ECO:0008006" key="2">
    <source>
        <dbReference type="Google" id="ProtNLM"/>
    </source>
</evidence>
<dbReference type="Pfam" id="PF13692">
    <property type="entry name" value="Glyco_trans_1_4"/>
    <property type="match status" value="1"/>
</dbReference>
<sequence length="256" mass="28360">MSRATEICSRVLPHAGPVHVGRMGGYYKLKYFRKCHHLIGNTMGMIRYIGELGWPKNNIHYLPNFVSSSRSPALDRDLLTTPGDVPLLLALGRLHTNKAFDVLLNAVALLPDHWLWIAGSGPEERALRIQARELGIEKRVRFLGWRQDVAPLFASADVCVCASRAEPLGNVVIESWAQEVPVVAAAAAGPSELITHEVDGLLCPTNDASQMAQAISKVHGTMAQGLCAEGWQKYQKFFSEQIVVDKYLQFFDLVKQ</sequence>
<dbReference type="EMBL" id="UINC01140646">
    <property type="protein sequence ID" value="SVD27918.1"/>
    <property type="molecule type" value="Genomic_DNA"/>
</dbReference>
<dbReference type="AlphaFoldDB" id="A0A382U2L9"/>
<name>A0A382U2L9_9ZZZZ</name>
<organism evidence="1">
    <name type="scientific">marine metagenome</name>
    <dbReference type="NCBI Taxonomy" id="408172"/>
    <lineage>
        <taxon>unclassified sequences</taxon>
        <taxon>metagenomes</taxon>
        <taxon>ecological metagenomes</taxon>
    </lineage>
</organism>
<proteinExistence type="predicted"/>
<dbReference type="PANTHER" id="PTHR12526">
    <property type="entry name" value="GLYCOSYLTRANSFERASE"/>
    <property type="match status" value="1"/>
</dbReference>
<dbReference type="CDD" id="cd03811">
    <property type="entry name" value="GT4_GT28_WabH-like"/>
    <property type="match status" value="1"/>
</dbReference>
<reference evidence="1" key="1">
    <citation type="submission" date="2018-05" db="EMBL/GenBank/DDBJ databases">
        <authorList>
            <person name="Lanie J.A."/>
            <person name="Ng W.-L."/>
            <person name="Kazmierczak K.M."/>
            <person name="Andrzejewski T.M."/>
            <person name="Davidsen T.M."/>
            <person name="Wayne K.J."/>
            <person name="Tettelin H."/>
            <person name="Glass J.I."/>
            <person name="Rusch D."/>
            <person name="Podicherti R."/>
            <person name="Tsui H.-C.T."/>
            <person name="Winkler M.E."/>
        </authorList>
    </citation>
    <scope>NUCLEOTIDE SEQUENCE</scope>
</reference>
<accession>A0A382U2L9</accession>
<protein>
    <recommendedName>
        <fullName evidence="2">Glycosyl transferase family 1 domain-containing protein</fullName>
    </recommendedName>
</protein>